<evidence type="ECO:0000313" key="8">
    <source>
        <dbReference type="Proteomes" id="UP000004728"/>
    </source>
</evidence>
<keyword evidence="2 5" id="KW-0812">Transmembrane</keyword>
<dbReference type="PANTHER" id="PTHR38480:SF1">
    <property type="entry name" value="SLR0254 PROTEIN"/>
    <property type="match status" value="1"/>
</dbReference>
<sequence>MARAFPFRRRASPYRQEQSSARREIVTAEGLRLTLTLASRGARAGALIVDMFLIGLTMLVTTLLLGWLGRGIVMPIPAKGAHSPEQALAETLMVLWIIAMFLFRSAWFLYFELGPRGATPGKRLMNIRIAARPGGDGSADRLSAEAVIARNLMRDVELFMPFVFIGAAFTAGSDPTLAGVASAVWFGIFALFPFFNRDRLRCGDIIAGTWVVETPRTKLDAALSLGKAGEGISTVTGAHYRFSDEDLAIYGEYELKVLEQILRDDRPQALAEVTEAICRKIGWTSGRGDERAFLEAYYTQLRARLETGMRLGKRKADKFS</sequence>
<evidence type="ECO:0000256" key="3">
    <source>
        <dbReference type="ARBA" id="ARBA00022989"/>
    </source>
</evidence>
<dbReference type="eggNOG" id="COG1714">
    <property type="taxonomic scope" value="Bacteria"/>
</dbReference>
<dbReference type="InterPro" id="IPR010432">
    <property type="entry name" value="RDD"/>
</dbReference>
<keyword evidence="8" id="KW-1185">Reference proteome</keyword>
<dbReference type="InParanoid" id="F1Z5G5"/>
<feature type="transmembrane region" description="Helical" evidence="5">
    <location>
        <begin position="152"/>
        <end position="171"/>
    </location>
</feature>
<accession>F1Z5G5</accession>
<name>F1Z5G5_9SPHN</name>
<proteinExistence type="predicted"/>
<protein>
    <submittedName>
        <fullName evidence="7">RDD domain-containing protein</fullName>
    </submittedName>
</protein>
<evidence type="ECO:0000313" key="7">
    <source>
        <dbReference type="EMBL" id="EGD60343.1"/>
    </source>
</evidence>
<evidence type="ECO:0000256" key="2">
    <source>
        <dbReference type="ARBA" id="ARBA00022692"/>
    </source>
</evidence>
<comment type="subcellular location">
    <subcellularLocation>
        <location evidence="1">Membrane</location>
        <topology evidence="1">Multi-pass membrane protein</topology>
    </subcellularLocation>
</comment>
<reference evidence="7 8" key="1">
    <citation type="journal article" date="2012" name="J. Bacteriol.">
        <title>Draft Genome Sequence of Novosphingobium nitrogenifigens Y88T.</title>
        <authorList>
            <person name="Strabala T.J."/>
            <person name="Macdonald L."/>
            <person name="Liu V."/>
            <person name="Smit A.M."/>
        </authorList>
    </citation>
    <scope>NUCLEOTIDE SEQUENCE [LARGE SCALE GENOMIC DNA]</scope>
    <source>
        <strain evidence="7 8">DSM 19370</strain>
    </source>
</reference>
<dbReference type="STRING" id="983920.Y88_2217"/>
<dbReference type="EMBL" id="AEWJ01000023">
    <property type="protein sequence ID" value="EGD60343.1"/>
    <property type="molecule type" value="Genomic_DNA"/>
</dbReference>
<dbReference type="AlphaFoldDB" id="F1Z5G5"/>
<keyword evidence="4 5" id="KW-0472">Membrane</keyword>
<dbReference type="OrthoDB" id="9787732at2"/>
<evidence type="ECO:0000256" key="5">
    <source>
        <dbReference type="SAM" id="Phobius"/>
    </source>
</evidence>
<dbReference type="HOGENOM" id="CLU_054176_1_0_5"/>
<feature type="domain" description="RDD" evidence="6">
    <location>
        <begin position="38"/>
        <end position="208"/>
    </location>
</feature>
<dbReference type="Proteomes" id="UP000004728">
    <property type="component" value="Unassembled WGS sequence"/>
</dbReference>
<gene>
    <name evidence="7" type="ORF">Y88_2217</name>
</gene>
<comment type="caution">
    <text evidence="7">The sequence shown here is derived from an EMBL/GenBank/DDBJ whole genome shotgun (WGS) entry which is preliminary data.</text>
</comment>
<dbReference type="GO" id="GO:0016020">
    <property type="term" value="C:membrane"/>
    <property type="evidence" value="ECO:0007669"/>
    <property type="project" value="UniProtKB-SubCell"/>
</dbReference>
<evidence type="ECO:0000256" key="4">
    <source>
        <dbReference type="ARBA" id="ARBA00023136"/>
    </source>
</evidence>
<evidence type="ECO:0000259" key="6">
    <source>
        <dbReference type="Pfam" id="PF06271"/>
    </source>
</evidence>
<keyword evidence="3 5" id="KW-1133">Transmembrane helix</keyword>
<dbReference type="PANTHER" id="PTHR38480">
    <property type="entry name" value="SLR0254 PROTEIN"/>
    <property type="match status" value="1"/>
</dbReference>
<evidence type="ECO:0000256" key="1">
    <source>
        <dbReference type="ARBA" id="ARBA00004141"/>
    </source>
</evidence>
<feature type="transmembrane region" description="Helical" evidence="5">
    <location>
        <begin position="47"/>
        <end position="73"/>
    </location>
</feature>
<dbReference type="RefSeq" id="WP_008069517.1">
    <property type="nucleotide sequence ID" value="NZ_AQWK01000021.1"/>
</dbReference>
<feature type="transmembrane region" description="Helical" evidence="5">
    <location>
        <begin position="177"/>
        <end position="195"/>
    </location>
</feature>
<feature type="transmembrane region" description="Helical" evidence="5">
    <location>
        <begin position="93"/>
        <end position="113"/>
    </location>
</feature>
<dbReference type="Pfam" id="PF06271">
    <property type="entry name" value="RDD"/>
    <property type="match status" value="1"/>
</dbReference>
<organism evidence="7 8">
    <name type="scientific">Novosphingobium nitrogenifigens DSM 19370</name>
    <dbReference type="NCBI Taxonomy" id="983920"/>
    <lineage>
        <taxon>Bacteria</taxon>
        <taxon>Pseudomonadati</taxon>
        <taxon>Pseudomonadota</taxon>
        <taxon>Alphaproteobacteria</taxon>
        <taxon>Sphingomonadales</taxon>
        <taxon>Sphingomonadaceae</taxon>
        <taxon>Novosphingobium</taxon>
    </lineage>
</organism>